<evidence type="ECO:0000313" key="4">
    <source>
        <dbReference type="Proteomes" id="UP001596074"/>
    </source>
</evidence>
<dbReference type="InterPro" id="IPR050237">
    <property type="entry name" value="ATP-dep_AMP-bd_enzyme"/>
</dbReference>
<dbReference type="PANTHER" id="PTHR43767">
    <property type="entry name" value="LONG-CHAIN-FATTY-ACID--COA LIGASE"/>
    <property type="match status" value="1"/>
</dbReference>
<feature type="domain" description="AMP-dependent synthetase/ligase" evidence="1">
    <location>
        <begin position="8"/>
        <end position="371"/>
    </location>
</feature>
<accession>A0ABW1ADD2</accession>
<sequence>MLINDIVEYAARKHPGRTALRFEDEAITFAGLRDRVRRVANALPSIAAPGDRVAVLAGNRPEYVDLYYGVPAAGMALTLLNHRLHPSEIAALVDHAQATVLIVSAEHLAAMGGLREAMPTVKHLVALDGPDAAADLAYADLVAAAPATEPPRADEDSAAWLVYTSGTTGTPKGVPLSHRNLVTGVTSSAAQWEIPDETVFLFCFPLCHVGGYAVLVNHLRSGTVGIVRAYDNATFLRLVAEWKVTQTGLAPTMIAFLLDHPGIEDHDLGTLQAIGYGASAIPAEVLRRGMRVLGCDFYQGFGMTELGGNILYFGIAEHRRAAAGEEHLLAAAGRVMDLADIRIVDAAFQDVAPGEPGEMLVRCDQVTRGYWREPELTAAAFHDGWFRTGDVVRRDAEGMVYIVDRIKDMIITGGENVASREVEQVLYAHPAVADAAVYGAPDPRWGEAVHAAVVLRPGAAEPGEAAAGDIIAFARERLGGYKVPRRVEFVAELPRNVAGKVLKRDLRARHTAPEEVP</sequence>
<dbReference type="RefSeq" id="WP_378288270.1">
    <property type="nucleotide sequence ID" value="NZ_JBHSON010000085.1"/>
</dbReference>
<gene>
    <name evidence="3" type="ORF">ACFPZN_42430</name>
</gene>
<name>A0ABW1ADD2_9ACTN</name>
<dbReference type="Proteomes" id="UP001596074">
    <property type="component" value="Unassembled WGS sequence"/>
</dbReference>
<dbReference type="PROSITE" id="PS00455">
    <property type="entry name" value="AMP_BINDING"/>
    <property type="match status" value="1"/>
</dbReference>
<comment type="caution">
    <text evidence="3">The sequence shown here is derived from an EMBL/GenBank/DDBJ whole genome shotgun (WGS) entry which is preliminary data.</text>
</comment>
<evidence type="ECO:0000313" key="3">
    <source>
        <dbReference type="EMBL" id="MFC5752310.1"/>
    </source>
</evidence>
<dbReference type="InterPro" id="IPR025110">
    <property type="entry name" value="AMP-bd_C"/>
</dbReference>
<dbReference type="InterPro" id="IPR045851">
    <property type="entry name" value="AMP-bd_C_sf"/>
</dbReference>
<dbReference type="InterPro" id="IPR000873">
    <property type="entry name" value="AMP-dep_synth/lig_dom"/>
</dbReference>
<dbReference type="Pfam" id="PF13193">
    <property type="entry name" value="AMP-binding_C"/>
    <property type="match status" value="1"/>
</dbReference>
<keyword evidence="4" id="KW-1185">Reference proteome</keyword>
<dbReference type="EMBL" id="JBHSON010000085">
    <property type="protein sequence ID" value="MFC5752310.1"/>
    <property type="molecule type" value="Genomic_DNA"/>
</dbReference>
<evidence type="ECO:0000259" key="1">
    <source>
        <dbReference type="Pfam" id="PF00501"/>
    </source>
</evidence>
<dbReference type="PANTHER" id="PTHR43767:SF7">
    <property type="entry name" value="MEDIUM_LONG-CHAIN-FATTY-ACID--COA LIGASE FADD8"/>
    <property type="match status" value="1"/>
</dbReference>
<dbReference type="InterPro" id="IPR042099">
    <property type="entry name" value="ANL_N_sf"/>
</dbReference>
<dbReference type="InterPro" id="IPR020845">
    <property type="entry name" value="AMP-binding_CS"/>
</dbReference>
<proteinExistence type="predicted"/>
<dbReference type="Gene3D" id="3.30.300.30">
    <property type="match status" value="1"/>
</dbReference>
<evidence type="ECO:0000259" key="2">
    <source>
        <dbReference type="Pfam" id="PF13193"/>
    </source>
</evidence>
<dbReference type="Pfam" id="PF00501">
    <property type="entry name" value="AMP-binding"/>
    <property type="match status" value="1"/>
</dbReference>
<dbReference type="Gene3D" id="3.40.50.12780">
    <property type="entry name" value="N-terminal domain of ligase-like"/>
    <property type="match status" value="1"/>
</dbReference>
<protein>
    <submittedName>
        <fullName evidence="3">Class I adenylate-forming enzyme family protein</fullName>
    </submittedName>
</protein>
<feature type="domain" description="AMP-binding enzyme C-terminal" evidence="2">
    <location>
        <begin position="421"/>
        <end position="500"/>
    </location>
</feature>
<organism evidence="3 4">
    <name type="scientific">Actinomadura rugatobispora</name>
    <dbReference type="NCBI Taxonomy" id="1994"/>
    <lineage>
        <taxon>Bacteria</taxon>
        <taxon>Bacillati</taxon>
        <taxon>Actinomycetota</taxon>
        <taxon>Actinomycetes</taxon>
        <taxon>Streptosporangiales</taxon>
        <taxon>Thermomonosporaceae</taxon>
        <taxon>Actinomadura</taxon>
    </lineage>
</organism>
<reference evidence="4" key="1">
    <citation type="journal article" date="2019" name="Int. J. Syst. Evol. Microbiol.">
        <title>The Global Catalogue of Microorganisms (GCM) 10K type strain sequencing project: providing services to taxonomists for standard genome sequencing and annotation.</title>
        <authorList>
            <consortium name="The Broad Institute Genomics Platform"/>
            <consortium name="The Broad Institute Genome Sequencing Center for Infectious Disease"/>
            <person name="Wu L."/>
            <person name="Ma J."/>
        </authorList>
    </citation>
    <scope>NUCLEOTIDE SEQUENCE [LARGE SCALE GENOMIC DNA]</scope>
    <source>
        <strain evidence="4">KCTC 42087</strain>
    </source>
</reference>
<dbReference type="SUPFAM" id="SSF56801">
    <property type="entry name" value="Acetyl-CoA synthetase-like"/>
    <property type="match status" value="1"/>
</dbReference>